<reference evidence="1" key="1">
    <citation type="submission" date="2020-01" db="EMBL/GenBank/DDBJ databases">
        <title>Whole-genome analyses of novel actinobacteria.</title>
        <authorList>
            <person name="Sahin N."/>
        </authorList>
    </citation>
    <scope>NUCLEOTIDE SEQUENCE</scope>
    <source>
        <strain evidence="1">YC537</strain>
    </source>
</reference>
<dbReference type="Gene3D" id="1.10.1790.10">
    <property type="entry name" value="PRD domain"/>
    <property type="match status" value="1"/>
</dbReference>
<protein>
    <submittedName>
        <fullName evidence="1">Transcriptional antiterminator</fullName>
    </submittedName>
</protein>
<organism evidence="1 2">
    <name type="scientific">Streptomyces boluensis</name>
    <dbReference type="NCBI Taxonomy" id="1775135"/>
    <lineage>
        <taxon>Bacteria</taxon>
        <taxon>Bacillati</taxon>
        <taxon>Actinomycetota</taxon>
        <taxon>Actinomycetes</taxon>
        <taxon>Kitasatosporales</taxon>
        <taxon>Streptomycetaceae</taxon>
        <taxon>Streptomyces</taxon>
    </lineage>
</organism>
<accession>A0A964UPU5</accession>
<dbReference type="AlphaFoldDB" id="A0A964UPU5"/>
<dbReference type="GO" id="GO:0006355">
    <property type="term" value="P:regulation of DNA-templated transcription"/>
    <property type="evidence" value="ECO:0007669"/>
    <property type="project" value="InterPro"/>
</dbReference>
<dbReference type="OrthoDB" id="3747487at2"/>
<gene>
    <name evidence="1" type="ORF">GUY60_17165</name>
</gene>
<comment type="caution">
    <text evidence="1">The sequence shown here is derived from an EMBL/GenBank/DDBJ whole genome shotgun (WGS) entry which is preliminary data.</text>
</comment>
<dbReference type="SUPFAM" id="SSF63520">
    <property type="entry name" value="PTS-regulatory domain, PRD"/>
    <property type="match status" value="1"/>
</dbReference>
<evidence type="ECO:0000313" key="2">
    <source>
        <dbReference type="Proteomes" id="UP000598297"/>
    </source>
</evidence>
<proteinExistence type="predicted"/>
<sequence>MDVLDAAAGPGEPDSPDEPLAFRIRLFRDSGQVRPEVAAFVAAELVALAAEGHTVTEESAGLLTSHLLMALTRLLDGEPIAGSDADGQIAAELSGHPTALARARAVALRAGRELGAVLPESEVNFLGMHLAVLAQRSTHRS</sequence>
<evidence type="ECO:0000313" key="1">
    <source>
        <dbReference type="EMBL" id="NBE53119.1"/>
    </source>
</evidence>
<keyword evidence="2" id="KW-1185">Reference proteome</keyword>
<name>A0A964UPU5_9ACTN</name>
<dbReference type="Proteomes" id="UP000598297">
    <property type="component" value="Unassembled WGS sequence"/>
</dbReference>
<dbReference type="EMBL" id="JAAAHS010000120">
    <property type="protein sequence ID" value="NBE53119.1"/>
    <property type="molecule type" value="Genomic_DNA"/>
</dbReference>
<dbReference type="RefSeq" id="WP_161698716.1">
    <property type="nucleotide sequence ID" value="NZ_JAAAHS010000120.1"/>
</dbReference>
<dbReference type="InterPro" id="IPR036634">
    <property type="entry name" value="PRD_sf"/>
</dbReference>